<name>A0A934I9N9_9MICO</name>
<keyword evidence="3 6" id="KW-0812">Transmembrane</keyword>
<evidence type="ECO:0000313" key="9">
    <source>
        <dbReference type="Proteomes" id="UP000602087"/>
    </source>
</evidence>
<evidence type="ECO:0000313" key="8">
    <source>
        <dbReference type="EMBL" id="MBI9114487.1"/>
    </source>
</evidence>
<evidence type="ECO:0000256" key="5">
    <source>
        <dbReference type="ARBA" id="ARBA00023136"/>
    </source>
</evidence>
<dbReference type="EMBL" id="JAEINH010000003">
    <property type="protein sequence ID" value="MBI9114487.1"/>
    <property type="molecule type" value="Genomic_DNA"/>
</dbReference>
<dbReference type="PANTHER" id="PTHR40077">
    <property type="entry name" value="MEMBRANE PROTEIN-RELATED"/>
    <property type="match status" value="1"/>
</dbReference>
<evidence type="ECO:0000256" key="1">
    <source>
        <dbReference type="ARBA" id="ARBA00004651"/>
    </source>
</evidence>
<evidence type="ECO:0000256" key="3">
    <source>
        <dbReference type="ARBA" id="ARBA00022692"/>
    </source>
</evidence>
<sequence length="159" mass="16938">MHLTPRRLFRAVALAEAVTWALLLAAMLAKYGFDAGDLPVSVAGPVHGLAFLAYALTALVVGLDRRWPRSVTLVAVAAAVVPFATVPLERSVERRGLLDGGWATEATDDPADRTPVRRALRWMLTHPALFTVLLVATLAVVMSVLLALGPPTEWGAHAG</sequence>
<proteinExistence type="predicted"/>
<dbReference type="InterPro" id="IPR023845">
    <property type="entry name" value="DUF3817_TM"/>
</dbReference>
<feature type="transmembrane region" description="Helical" evidence="6">
    <location>
        <begin position="45"/>
        <end position="63"/>
    </location>
</feature>
<gene>
    <name evidence="8" type="ORF">JAV76_05615</name>
</gene>
<comment type="subcellular location">
    <subcellularLocation>
        <location evidence="1">Cell membrane</location>
        <topology evidence="1">Multi-pass membrane protein</topology>
    </subcellularLocation>
</comment>
<evidence type="ECO:0000256" key="4">
    <source>
        <dbReference type="ARBA" id="ARBA00022989"/>
    </source>
</evidence>
<feature type="transmembrane region" description="Helical" evidence="6">
    <location>
        <begin position="12"/>
        <end position="33"/>
    </location>
</feature>
<dbReference type="Pfam" id="PF12823">
    <property type="entry name" value="DUF3817"/>
    <property type="match status" value="1"/>
</dbReference>
<dbReference type="RefSeq" id="WP_198733025.1">
    <property type="nucleotide sequence ID" value="NZ_JAEINH010000003.1"/>
</dbReference>
<dbReference type="Proteomes" id="UP000602087">
    <property type="component" value="Unassembled WGS sequence"/>
</dbReference>
<feature type="domain" description="DUF3817" evidence="7">
    <location>
        <begin position="7"/>
        <end position="94"/>
    </location>
</feature>
<protein>
    <submittedName>
        <fullName evidence="8">DUF3817 domain-containing protein</fullName>
    </submittedName>
</protein>
<evidence type="ECO:0000256" key="6">
    <source>
        <dbReference type="SAM" id="Phobius"/>
    </source>
</evidence>
<accession>A0A934I9N9</accession>
<comment type="caution">
    <text evidence="8">The sequence shown here is derived from an EMBL/GenBank/DDBJ whole genome shotgun (WGS) entry which is preliminary data.</text>
</comment>
<dbReference type="NCBIfam" id="TIGR03954">
    <property type="entry name" value="integ_memb_HG"/>
    <property type="match status" value="1"/>
</dbReference>
<keyword evidence="5 6" id="KW-0472">Membrane</keyword>
<feature type="transmembrane region" description="Helical" evidence="6">
    <location>
        <begin position="128"/>
        <end position="148"/>
    </location>
</feature>
<dbReference type="GO" id="GO:0005886">
    <property type="term" value="C:plasma membrane"/>
    <property type="evidence" value="ECO:0007669"/>
    <property type="project" value="UniProtKB-SubCell"/>
</dbReference>
<reference evidence="8" key="1">
    <citation type="submission" date="2020-12" db="EMBL/GenBank/DDBJ databases">
        <title>Sanguibacter suaedae sp. nov., isolated from Suaeda aralocaspica.</title>
        <authorList>
            <person name="Ma Q."/>
        </authorList>
    </citation>
    <scope>NUCLEOTIDE SEQUENCE</scope>
    <source>
        <strain evidence="8">YZGR15</strain>
    </source>
</reference>
<organism evidence="8 9">
    <name type="scientific">Sanguibacter suaedae</name>
    <dbReference type="NCBI Taxonomy" id="2795737"/>
    <lineage>
        <taxon>Bacteria</taxon>
        <taxon>Bacillati</taxon>
        <taxon>Actinomycetota</taxon>
        <taxon>Actinomycetes</taxon>
        <taxon>Micrococcales</taxon>
        <taxon>Sanguibacteraceae</taxon>
        <taxon>Sanguibacter</taxon>
    </lineage>
</organism>
<keyword evidence="9" id="KW-1185">Reference proteome</keyword>
<dbReference type="PANTHER" id="PTHR40077:SF1">
    <property type="entry name" value="MEMBRANE PROTEIN"/>
    <property type="match status" value="1"/>
</dbReference>
<keyword evidence="4 6" id="KW-1133">Transmembrane helix</keyword>
<evidence type="ECO:0000259" key="7">
    <source>
        <dbReference type="Pfam" id="PF12823"/>
    </source>
</evidence>
<keyword evidence="2" id="KW-1003">Cell membrane</keyword>
<dbReference type="AlphaFoldDB" id="A0A934I9N9"/>
<evidence type="ECO:0000256" key="2">
    <source>
        <dbReference type="ARBA" id="ARBA00022475"/>
    </source>
</evidence>